<dbReference type="Gene3D" id="3.40.309.10">
    <property type="entry name" value="Aldehyde Dehydrogenase, Chain A, domain 2"/>
    <property type="match status" value="1"/>
</dbReference>
<evidence type="ECO:0000256" key="5">
    <source>
        <dbReference type="PIRNR" id="PIRNR036492"/>
    </source>
</evidence>
<reference evidence="8 9" key="1">
    <citation type="submission" date="2024-12" db="EMBL/GenBank/DDBJ databases">
        <title>The unique morphological basis and parallel evolutionary history of personate flowers in Penstemon.</title>
        <authorList>
            <person name="Depatie T.H."/>
            <person name="Wessinger C.A."/>
        </authorList>
    </citation>
    <scope>NUCLEOTIDE SEQUENCE [LARGE SCALE GENOMIC DNA]</scope>
    <source>
        <strain evidence="8">WTNN_2</strain>
        <tissue evidence="8">Leaf</tissue>
    </source>
</reference>
<dbReference type="FunFam" id="3.40.605.10:FF:000004">
    <property type="entry name" value="Aldehyde dehydrogenase"/>
    <property type="match status" value="1"/>
</dbReference>
<dbReference type="InterPro" id="IPR016161">
    <property type="entry name" value="Ald_DH/histidinol_DH"/>
</dbReference>
<organism evidence="8 9">
    <name type="scientific">Penstemon smallii</name>
    <dbReference type="NCBI Taxonomy" id="265156"/>
    <lineage>
        <taxon>Eukaryota</taxon>
        <taxon>Viridiplantae</taxon>
        <taxon>Streptophyta</taxon>
        <taxon>Embryophyta</taxon>
        <taxon>Tracheophyta</taxon>
        <taxon>Spermatophyta</taxon>
        <taxon>Magnoliopsida</taxon>
        <taxon>eudicotyledons</taxon>
        <taxon>Gunneridae</taxon>
        <taxon>Pentapetalae</taxon>
        <taxon>asterids</taxon>
        <taxon>lamiids</taxon>
        <taxon>Lamiales</taxon>
        <taxon>Plantaginaceae</taxon>
        <taxon>Cheloneae</taxon>
        <taxon>Penstemon</taxon>
    </lineage>
</organism>
<name>A0ABD3UNL3_9LAMI</name>
<dbReference type="PANTHER" id="PTHR43570">
    <property type="entry name" value="ALDEHYDE DEHYDROGENASE"/>
    <property type="match status" value="1"/>
</dbReference>
<evidence type="ECO:0000256" key="3">
    <source>
        <dbReference type="ARBA" id="ARBA00023027"/>
    </source>
</evidence>
<sequence>MDSYNDSVYEKEIKELKETFNSGKTKEESWRRNQLKNLLSLLVEKEEDIFTALKQDLGKHYVESFRDEVGPLIKSVNYALKGLKKWMSSKKADLPLAAFPATAELVPEPLGTVLIISSWNFPFGLSLEPLIGAIAAGNTVVIKPSELAPASSSVLAELIDTYLDREAIKVIQGGVSVGEQLVQQKWDKILFTGSAAVARKVMTAAAKNLTPVVLELGGKCPAIVDSLSSSWDIQMAIKRILAAKFGTCAGQACIAIDYILVEKKFSSTLVEHLKAVIQSMFGDNPKESSSIARIINKSHFTRLRNLLNEPMVEASIVHGGSLDEDNLFIEPTLLVDPPLKAGIMTEEIFGPLLPIITLEKIEDSIDFIKSRPRALAVYAFTKNEMLKKKLSSDVSSGSLVFNDAIIQYVADSLPFGGIGECGFGRYHGKFSFDAFSHEKTVVRRNYLVDFWFRYPPWNQQKMQIFKSAYRFDYLGVVLVVLGFNKS</sequence>
<accession>A0ABD3UNL3</accession>
<feature type="active site" evidence="6">
    <location>
        <position position="253"/>
    </location>
</feature>
<evidence type="ECO:0000313" key="9">
    <source>
        <dbReference type="Proteomes" id="UP001634393"/>
    </source>
</evidence>
<dbReference type="PANTHER" id="PTHR43570:SF30">
    <property type="entry name" value="ALDEHYDE DEHYDROGENASE"/>
    <property type="match status" value="1"/>
</dbReference>
<comment type="caution">
    <text evidence="8">The sequence shown here is derived from an EMBL/GenBank/DDBJ whole genome shotgun (WGS) entry which is preliminary data.</text>
</comment>
<proteinExistence type="inferred from homology"/>
<evidence type="ECO:0000256" key="6">
    <source>
        <dbReference type="PIRSR" id="PIRSR036492-1"/>
    </source>
</evidence>
<feature type="active site" evidence="6">
    <location>
        <position position="215"/>
    </location>
</feature>
<comment type="catalytic activity">
    <reaction evidence="4">
        <text>an aldehyde + NAD(+) + H2O = a carboxylate + NADH + 2 H(+)</text>
        <dbReference type="Rhea" id="RHEA:16185"/>
        <dbReference type="ChEBI" id="CHEBI:15377"/>
        <dbReference type="ChEBI" id="CHEBI:15378"/>
        <dbReference type="ChEBI" id="CHEBI:17478"/>
        <dbReference type="ChEBI" id="CHEBI:29067"/>
        <dbReference type="ChEBI" id="CHEBI:57540"/>
        <dbReference type="ChEBI" id="CHEBI:57945"/>
        <dbReference type="EC" id="1.2.1.3"/>
    </reaction>
</comment>
<dbReference type="AlphaFoldDB" id="A0ABD3UNL3"/>
<evidence type="ECO:0000256" key="1">
    <source>
        <dbReference type="ARBA" id="ARBA00009986"/>
    </source>
</evidence>
<dbReference type="EMBL" id="JBJXBP010000001">
    <property type="protein sequence ID" value="KAL3850118.1"/>
    <property type="molecule type" value="Genomic_DNA"/>
</dbReference>
<dbReference type="Gene3D" id="3.40.605.10">
    <property type="entry name" value="Aldehyde Dehydrogenase, Chain A, domain 1"/>
    <property type="match status" value="1"/>
</dbReference>
<evidence type="ECO:0000256" key="4">
    <source>
        <dbReference type="ARBA" id="ARBA00049194"/>
    </source>
</evidence>
<protein>
    <recommendedName>
        <fullName evidence="5">Aldehyde dehydrogenase</fullName>
    </recommendedName>
</protein>
<dbReference type="Proteomes" id="UP001634393">
    <property type="component" value="Unassembled WGS sequence"/>
</dbReference>
<dbReference type="FunFam" id="3.40.309.10:FF:000003">
    <property type="entry name" value="Aldehyde dehydrogenase"/>
    <property type="match status" value="1"/>
</dbReference>
<evidence type="ECO:0000259" key="7">
    <source>
        <dbReference type="Pfam" id="PF00171"/>
    </source>
</evidence>
<keyword evidence="9" id="KW-1185">Reference proteome</keyword>
<dbReference type="InterPro" id="IPR015590">
    <property type="entry name" value="Aldehyde_DH_dom"/>
</dbReference>
<keyword evidence="2 5" id="KW-0560">Oxidoreductase</keyword>
<evidence type="ECO:0000313" key="8">
    <source>
        <dbReference type="EMBL" id="KAL3850118.1"/>
    </source>
</evidence>
<evidence type="ECO:0000256" key="2">
    <source>
        <dbReference type="ARBA" id="ARBA00023002"/>
    </source>
</evidence>
<gene>
    <name evidence="8" type="ORF">ACJIZ3_012000</name>
</gene>
<keyword evidence="3" id="KW-0520">NAD</keyword>
<feature type="domain" description="Aldehyde dehydrogenase" evidence="7">
    <location>
        <begin position="10"/>
        <end position="441"/>
    </location>
</feature>
<dbReference type="InterPro" id="IPR012394">
    <property type="entry name" value="Aldehyde_DH_NAD(P)"/>
</dbReference>
<dbReference type="GO" id="GO:0004029">
    <property type="term" value="F:aldehyde dehydrogenase (NAD+) activity"/>
    <property type="evidence" value="ECO:0007669"/>
    <property type="project" value="UniProtKB-EC"/>
</dbReference>
<dbReference type="GO" id="GO:0009737">
    <property type="term" value="P:response to abscisic acid"/>
    <property type="evidence" value="ECO:0007669"/>
    <property type="project" value="UniProtKB-ARBA"/>
</dbReference>
<dbReference type="InterPro" id="IPR016162">
    <property type="entry name" value="Ald_DH_N"/>
</dbReference>
<dbReference type="Pfam" id="PF00171">
    <property type="entry name" value="Aldedh"/>
    <property type="match status" value="1"/>
</dbReference>
<dbReference type="PIRSF" id="PIRSF036492">
    <property type="entry name" value="ALDH"/>
    <property type="match status" value="1"/>
</dbReference>
<dbReference type="SUPFAM" id="SSF53720">
    <property type="entry name" value="ALDH-like"/>
    <property type="match status" value="1"/>
</dbReference>
<dbReference type="InterPro" id="IPR016163">
    <property type="entry name" value="Ald_DH_C"/>
</dbReference>
<comment type="similarity">
    <text evidence="1 5">Belongs to the aldehyde dehydrogenase family.</text>
</comment>